<evidence type="ECO:0000313" key="2">
    <source>
        <dbReference type="EMBL" id="KAH8984324.1"/>
    </source>
</evidence>
<comment type="caution">
    <text evidence="2">The sequence shown here is derived from an EMBL/GenBank/DDBJ whole genome shotgun (WGS) entry which is preliminary data.</text>
</comment>
<keyword evidence="3" id="KW-1185">Reference proteome</keyword>
<gene>
    <name evidence="2" type="ORF">EDB92DRAFT_1950861</name>
</gene>
<accession>A0AAD4LAW4</accession>
<evidence type="ECO:0000256" key="1">
    <source>
        <dbReference type="SAM" id="MobiDB-lite"/>
    </source>
</evidence>
<protein>
    <submittedName>
        <fullName evidence="2">Uncharacterized protein</fullName>
    </submittedName>
</protein>
<organism evidence="2 3">
    <name type="scientific">Lactarius akahatsu</name>
    <dbReference type="NCBI Taxonomy" id="416441"/>
    <lineage>
        <taxon>Eukaryota</taxon>
        <taxon>Fungi</taxon>
        <taxon>Dikarya</taxon>
        <taxon>Basidiomycota</taxon>
        <taxon>Agaricomycotina</taxon>
        <taxon>Agaricomycetes</taxon>
        <taxon>Russulales</taxon>
        <taxon>Russulaceae</taxon>
        <taxon>Lactarius</taxon>
    </lineage>
</organism>
<reference evidence="2" key="1">
    <citation type="submission" date="2022-01" db="EMBL/GenBank/DDBJ databases">
        <title>Comparative genomics reveals a dynamic genome evolution in the ectomycorrhizal milk-cap (Lactarius) mushrooms.</title>
        <authorList>
            <consortium name="DOE Joint Genome Institute"/>
            <person name="Lebreton A."/>
            <person name="Tang N."/>
            <person name="Kuo A."/>
            <person name="LaButti K."/>
            <person name="Drula E."/>
            <person name="Barry K."/>
            <person name="Clum A."/>
            <person name="Lipzen A."/>
            <person name="Mousain D."/>
            <person name="Ng V."/>
            <person name="Wang R."/>
            <person name="Wang X."/>
            <person name="Dai Y."/>
            <person name="Henrissat B."/>
            <person name="Grigoriev I.V."/>
            <person name="Guerin-Laguette A."/>
            <person name="Yu F."/>
            <person name="Martin F.M."/>
        </authorList>
    </citation>
    <scope>NUCLEOTIDE SEQUENCE</scope>
    <source>
        <strain evidence="2">QP</strain>
    </source>
</reference>
<dbReference type="EMBL" id="JAKELL010000077">
    <property type="protein sequence ID" value="KAH8984324.1"/>
    <property type="molecule type" value="Genomic_DNA"/>
</dbReference>
<feature type="compositionally biased region" description="Low complexity" evidence="1">
    <location>
        <begin position="156"/>
        <end position="171"/>
    </location>
</feature>
<evidence type="ECO:0000313" key="3">
    <source>
        <dbReference type="Proteomes" id="UP001201163"/>
    </source>
</evidence>
<dbReference type="AlphaFoldDB" id="A0AAD4LAW4"/>
<proteinExistence type="predicted"/>
<dbReference type="Proteomes" id="UP001201163">
    <property type="component" value="Unassembled WGS sequence"/>
</dbReference>
<feature type="region of interest" description="Disordered" evidence="1">
    <location>
        <begin position="143"/>
        <end position="181"/>
    </location>
</feature>
<name>A0AAD4LAW4_9AGAM</name>
<sequence>MVQNDNDRMIAACIPKPIRNVCITLHQDTDAAPTGFSISTGDEDAILWSPTSYLLCNIPGRHSDSTFHTHDDSASTTFARIDLHDDAALALASLSSPDAPSSSVPASLHVPKSLTDVPPLGDFHPDHHTITESLRTPVTSQDPAAAGTILVPDPTPETLTSVPPLSSTTPPAAISLQHNAD</sequence>